<dbReference type="HOGENOM" id="CLU_2852889_0_0_1"/>
<evidence type="ECO:0000313" key="2">
    <source>
        <dbReference type="Proteomes" id="UP000032180"/>
    </source>
</evidence>
<organism evidence="1 2">
    <name type="scientific">Leersia perrieri</name>
    <dbReference type="NCBI Taxonomy" id="77586"/>
    <lineage>
        <taxon>Eukaryota</taxon>
        <taxon>Viridiplantae</taxon>
        <taxon>Streptophyta</taxon>
        <taxon>Embryophyta</taxon>
        <taxon>Tracheophyta</taxon>
        <taxon>Spermatophyta</taxon>
        <taxon>Magnoliopsida</taxon>
        <taxon>Liliopsida</taxon>
        <taxon>Poales</taxon>
        <taxon>Poaceae</taxon>
        <taxon>BOP clade</taxon>
        <taxon>Oryzoideae</taxon>
        <taxon>Oryzeae</taxon>
        <taxon>Oryzinae</taxon>
        <taxon>Leersia</taxon>
    </lineage>
</organism>
<evidence type="ECO:0000313" key="1">
    <source>
        <dbReference type="EnsemblPlants" id="LPERR12G09380.1"/>
    </source>
</evidence>
<protein>
    <submittedName>
        <fullName evidence="1">Uncharacterized protein</fullName>
    </submittedName>
</protein>
<reference evidence="1" key="3">
    <citation type="submission" date="2015-04" db="UniProtKB">
        <authorList>
            <consortium name="EnsemblPlants"/>
        </authorList>
    </citation>
    <scope>IDENTIFICATION</scope>
</reference>
<reference evidence="1 2" key="1">
    <citation type="submission" date="2012-08" db="EMBL/GenBank/DDBJ databases">
        <title>Oryza genome evolution.</title>
        <authorList>
            <person name="Wing R.A."/>
        </authorList>
    </citation>
    <scope>NUCLEOTIDE SEQUENCE</scope>
</reference>
<name>A0A0D9XZ47_9ORYZ</name>
<accession>A0A0D9XZ47</accession>
<dbReference type="Gramene" id="LPERR12G09380.1">
    <property type="protein sequence ID" value="LPERR12G09380.1"/>
    <property type="gene ID" value="LPERR12G09380"/>
</dbReference>
<proteinExistence type="predicted"/>
<keyword evidence="2" id="KW-1185">Reference proteome</keyword>
<reference evidence="2" key="2">
    <citation type="submission" date="2013-12" db="EMBL/GenBank/DDBJ databases">
        <authorList>
            <person name="Yu Y."/>
            <person name="Lee S."/>
            <person name="de Baynast K."/>
            <person name="Wissotski M."/>
            <person name="Liu L."/>
            <person name="Talag J."/>
            <person name="Goicoechea J."/>
            <person name="Angelova A."/>
            <person name="Jetty R."/>
            <person name="Kudrna D."/>
            <person name="Golser W."/>
            <person name="Rivera L."/>
            <person name="Zhang J."/>
            <person name="Wing R."/>
        </authorList>
    </citation>
    <scope>NUCLEOTIDE SEQUENCE</scope>
</reference>
<dbReference type="AlphaFoldDB" id="A0A0D9XZ47"/>
<sequence>MNQVLDAHWGVLDDEDDGLSAQKKSPTGGASMCICMDQEEEKKMCKEDTYLTTLYSIQQARAQNR</sequence>
<dbReference type="Proteomes" id="UP000032180">
    <property type="component" value="Chromosome 12"/>
</dbReference>
<dbReference type="EnsemblPlants" id="LPERR12G09380.1">
    <property type="protein sequence ID" value="LPERR12G09380.1"/>
    <property type="gene ID" value="LPERR12G09380"/>
</dbReference>